<proteinExistence type="predicted"/>
<dbReference type="Proteomes" id="UP000253606">
    <property type="component" value="Chromosome"/>
</dbReference>
<evidence type="ECO:0000313" key="7">
    <source>
        <dbReference type="EMBL" id="AXC15920.1"/>
    </source>
</evidence>
<evidence type="ECO:0000259" key="6">
    <source>
        <dbReference type="Pfam" id="PF04116"/>
    </source>
</evidence>
<feature type="transmembrane region" description="Helical" evidence="5">
    <location>
        <begin position="122"/>
        <end position="144"/>
    </location>
</feature>
<dbReference type="RefSeq" id="WP_236657129.1">
    <property type="nucleotide sequence ID" value="NZ_CP030840.1"/>
</dbReference>
<dbReference type="InterPro" id="IPR050307">
    <property type="entry name" value="Sterol_Desaturase_Related"/>
</dbReference>
<dbReference type="InterPro" id="IPR006694">
    <property type="entry name" value="Fatty_acid_hydroxylase"/>
</dbReference>
<keyword evidence="4 5" id="KW-0472">Membrane</keyword>
<dbReference type="GO" id="GO:0016491">
    <property type="term" value="F:oxidoreductase activity"/>
    <property type="evidence" value="ECO:0007669"/>
    <property type="project" value="InterPro"/>
</dbReference>
<comment type="subcellular location">
    <subcellularLocation>
        <location evidence="1">Membrane</location>
    </subcellularLocation>
</comment>
<feature type="transmembrane region" description="Helical" evidence="5">
    <location>
        <begin position="36"/>
        <end position="58"/>
    </location>
</feature>
<evidence type="ECO:0000256" key="1">
    <source>
        <dbReference type="ARBA" id="ARBA00004370"/>
    </source>
</evidence>
<keyword evidence="8" id="KW-1185">Reference proteome</keyword>
<dbReference type="GO" id="GO:0005506">
    <property type="term" value="F:iron ion binding"/>
    <property type="evidence" value="ECO:0007669"/>
    <property type="project" value="InterPro"/>
</dbReference>
<reference evidence="7 8" key="1">
    <citation type="journal article" date="2018" name="Front. Microbiol.">
        <title>Hydrolytic Capabilities as a Key to Environmental Success: Chitinolytic and Cellulolytic Acidobacteria From Acidic Sub-arctic Soils and Boreal Peatlands.</title>
        <authorList>
            <person name="Belova S.E."/>
            <person name="Ravin N.V."/>
            <person name="Pankratov T.A."/>
            <person name="Rakitin A.L."/>
            <person name="Ivanova A.A."/>
            <person name="Beletsky A.V."/>
            <person name="Mardanov A.V."/>
            <person name="Sinninghe Damste J.S."/>
            <person name="Dedysh S.N."/>
        </authorList>
    </citation>
    <scope>NUCLEOTIDE SEQUENCE [LARGE SCALE GENOMIC DNA]</scope>
    <source>
        <strain evidence="7 8">SBC82</strain>
    </source>
</reference>
<dbReference type="KEGG" id="abas:ACPOL_6708"/>
<dbReference type="PANTHER" id="PTHR11863">
    <property type="entry name" value="STEROL DESATURASE"/>
    <property type="match status" value="1"/>
</dbReference>
<evidence type="ECO:0000313" key="8">
    <source>
        <dbReference type="Proteomes" id="UP000253606"/>
    </source>
</evidence>
<evidence type="ECO:0000256" key="2">
    <source>
        <dbReference type="ARBA" id="ARBA00022692"/>
    </source>
</evidence>
<dbReference type="GO" id="GO:0016020">
    <property type="term" value="C:membrane"/>
    <property type="evidence" value="ECO:0007669"/>
    <property type="project" value="UniProtKB-SubCell"/>
</dbReference>
<dbReference type="Pfam" id="PF04116">
    <property type="entry name" value="FA_hydroxylase"/>
    <property type="match status" value="1"/>
</dbReference>
<gene>
    <name evidence="7" type="ORF">ACPOL_6708</name>
</gene>
<feature type="transmembrane region" description="Helical" evidence="5">
    <location>
        <begin position="188"/>
        <end position="215"/>
    </location>
</feature>
<keyword evidence="2 5" id="KW-0812">Transmembrane</keyword>
<dbReference type="EMBL" id="CP030840">
    <property type="protein sequence ID" value="AXC15920.1"/>
    <property type="molecule type" value="Genomic_DNA"/>
</dbReference>
<feature type="domain" description="Fatty acid hydroxylase" evidence="6">
    <location>
        <begin position="136"/>
        <end position="270"/>
    </location>
</feature>
<keyword evidence="3 5" id="KW-1133">Transmembrane helix</keyword>
<organism evidence="7 8">
    <name type="scientific">Acidisarcina polymorpha</name>
    <dbReference type="NCBI Taxonomy" id="2211140"/>
    <lineage>
        <taxon>Bacteria</taxon>
        <taxon>Pseudomonadati</taxon>
        <taxon>Acidobacteriota</taxon>
        <taxon>Terriglobia</taxon>
        <taxon>Terriglobales</taxon>
        <taxon>Acidobacteriaceae</taxon>
        <taxon>Acidisarcina</taxon>
    </lineage>
</organism>
<name>A0A2Z5GAH3_9BACT</name>
<dbReference type="GO" id="GO:0008610">
    <property type="term" value="P:lipid biosynthetic process"/>
    <property type="evidence" value="ECO:0007669"/>
    <property type="project" value="InterPro"/>
</dbReference>
<feature type="transmembrane region" description="Helical" evidence="5">
    <location>
        <begin position="79"/>
        <end position="96"/>
    </location>
</feature>
<sequence>MGTHTSPAYSMSVDGILNFIQSLLEKLGMQHYEHAISLWLFFAACGVAELCISFSICTPLERYRPLTSWSKRNCIAADVIYAFFVRIVLYPLIAFFEYDWLHRQLNGFLQAHAITPPSLSRLLPFLVSWPAIVFIANFTLLDLADYWRHRLSHRYGWWYGIHSLHHAEDQMTFWSDDRSHILEDAITYVWLILVGLTIGVPSLQFPFLILCFRLLGSISHANTRVGYGWLGGHIFVSPQFHRTHHALRAAGRRSCNFGTTLSLWDISFGTARFRDNTVETGDAGAEPALVSGSWGEQQLAGFRRMIRLARRGKKTPSMRAA</sequence>
<protein>
    <submittedName>
        <fullName evidence="7">Sterol desaturase</fullName>
    </submittedName>
</protein>
<evidence type="ECO:0000256" key="5">
    <source>
        <dbReference type="SAM" id="Phobius"/>
    </source>
</evidence>
<evidence type="ECO:0000256" key="3">
    <source>
        <dbReference type="ARBA" id="ARBA00022989"/>
    </source>
</evidence>
<accession>A0A2Z5GAH3</accession>
<dbReference type="AlphaFoldDB" id="A0A2Z5GAH3"/>
<evidence type="ECO:0000256" key="4">
    <source>
        <dbReference type="ARBA" id="ARBA00023136"/>
    </source>
</evidence>